<evidence type="ECO:0000256" key="1">
    <source>
        <dbReference type="ARBA" id="ARBA00023242"/>
    </source>
</evidence>
<gene>
    <name evidence="3" type="ORF">C7999DRAFT_43755</name>
</gene>
<dbReference type="Proteomes" id="UP001303647">
    <property type="component" value="Unassembled WGS sequence"/>
</dbReference>
<sequence length="546" mass="59385">MSIMACEEGCASHSAAVHDAIRTLRAYQPTRGSWSTNEWNQEFSTWTLVPTVSPEPGGMSWPVLDPAQGIGRTPVARTMRDQELLMIFVNFMSQFTASLEGNPDPSNPYIKHYVSYILNSQLLAHVAIYSAACFLTDAGLVERNVAMAHKGRVFKLLNEHIRSQVSASDEVIAGVLQIILDEWLWGNTDDLLAHLRGIRDMIRLRGGFRTLGLQGMLSKLAICTDVAIALSLEVPPFLRGGAEFEFRDNSPVPLRLALNTPLVSTLVRFSSCADALRIHPAVASILDDMRFLLAAVLALPANPSAKELQKVHTTSAWIYERILSLPENSPTTRPPSSPASSTPNNDSSMAPETFTDSQSRTSPQQAPRRPRRTQAQTPTATTIQTGPAAAPPAQTTQTSPETGTTPPDHVYQAVRLAALLYSRAIMHRRPFSRVVAPDVFLRLWTTVWRVPLSTWRSLLGVFAWVLVPIAPRREGSGGSGGGTAQPHDRFVKGLLRVCLFQMGMDSWEVAGAAMESGLQLQRWLAGEAGDPAEVGPGGGSPGSQEG</sequence>
<dbReference type="InterPro" id="IPR021858">
    <property type="entry name" value="Fun_TF"/>
</dbReference>
<feature type="compositionally biased region" description="Low complexity" evidence="2">
    <location>
        <begin position="338"/>
        <end position="348"/>
    </location>
</feature>
<dbReference type="PANTHER" id="PTHR37540">
    <property type="entry name" value="TRANSCRIPTION FACTOR (ACR-2), PUTATIVE-RELATED-RELATED"/>
    <property type="match status" value="1"/>
</dbReference>
<evidence type="ECO:0000313" key="3">
    <source>
        <dbReference type="EMBL" id="KAK4244608.1"/>
    </source>
</evidence>
<name>A0AAN7HJX7_9PEZI</name>
<keyword evidence="4" id="KW-1185">Reference proteome</keyword>
<comment type="caution">
    <text evidence="3">The sequence shown here is derived from an EMBL/GenBank/DDBJ whole genome shotgun (WGS) entry which is preliminary data.</text>
</comment>
<dbReference type="Pfam" id="PF11951">
    <property type="entry name" value="Fungal_trans_2"/>
    <property type="match status" value="1"/>
</dbReference>
<dbReference type="PANTHER" id="PTHR37540:SF9">
    <property type="entry name" value="ZN(2)-C6 FUNGAL-TYPE DOMAIN-CONTAINING PROTEIN"/>
    <property type="match status" value="1"/>
</dbReference>
<organism evidence="3 4">
    <name type="scientific">Corynascus novoguineensis</name>
    <dbReference type="NCBI Taxonomy" id="1126955"/>
    <lineage>
        <taxon>Eukaryota</taxon>
        <taxon>Fungi</taxon>
        <taxon>Dikarya</taxon>
        <taxon>Ascomycota</taxon>
        <taxon>Pezizomycotina</taxon>
        <taxon>Sordariomycetes</taxon>
        <taxon>Sordariomycetidae</taxon>
        <taxon>Sordariales</taxon>
        <taxon>Chaetomiaceae</taxon>
        <taxon>Corynascus</taxon>
    </lineage>
</organism>
<dbReference type="EMBL" id="MU857731">
    <property type="protein sequence ID" value="KAK4244608.1"/>
    <property type="molecule type" value="Genomic_DNA"/>
</dbReference>
<evidence type="ECO:0000313" key="4">
    <source>
        <dbReference type="Proteomes" id="UP001303647"/>
    </source>
</evidence>
<protein>
    <submittedName>
        <fullName evidence="3">Uncharacterized protein</fullName>
    </submittedName>
</protein>
<evidence type="ECO:0000256" key="2">
    <source>
        <dbReference type="SAM" id="MobiDB-lite"/>
    </source>
</evidence>
<dbReference type="AlphaFoldDB" id="A0AAN7HJX7"/>
<accession>A0AAN7HJX7</accession>
<reference evidence="3" key="1">
    <citation type="journal article" date="2023" name="Mol. Phylogenet. Evol.">
        <title>Genome-scale phylogeny and comparative genomics of the fungal order Sordariales.</title>
        <authorList>
            <person name="Hensen N."/>
            <person name="Bonometti L."/>
            <person name="Westerberg I."/>
            <person name="Brannstrom I.O."/>
            <person name="Guillou S."/>
            <person name="Cros-Aarteil S."/>
            <person name="Calhoun S."/>
            <person name="Haridas S."/>
            <person name="Kuo A."/>
            <person name="Mondo S."/>
            <person name="Pangilinan J."/>
            <person name="Riley R."/>
            <person name="LaButti K."/>
            <person name="Andreopoulos B."/>
            <person name="Lipzen A."/>
            <person name="Chen C."/>
            <person name="Yan M."/>
            <person name="Daum C."/>
            <person name="Ng V."/>
            <person name="Clum A."/>
            <person name="Steindorff A."/>
            <person name="Ohm R.A."/>
            <person name="Martin F."/>
            <person name="Silar P."/>
            <person name="Natvig D.O."/>
            <person name="Lalanne C."/>
            <person name="Gautier V."/>
            <person name="Ament-Velasquez S.L."/>
            <person name="Kruys A."/>
            <person name="Hutchinson M.I."/>
            <person name="Powell A.J."/>
            <person name="Barry K."/>
            <person name="Miller A.N."/>
            <person name="Grigoriev I.V."/>
            <person name="Debuchy R."/>
            <person name="Gladieux P."/>
            <person name="Hiltunen Thoren M."/>
            <person name="Johannesson H."/>
        </authorList>
    </citation>
    <scope>NUCLEOTIDE SEQUENCE</scope>
    <source>
        <strain evidence="3">CBS 359.72</strain>
    </source>
</reference>
<keyword evidence="1" id="KW-0539">Nucleus</keyword>
<reference evidence="3" key="2">
    <citation type="submission" date="2023-05" db="EMBL/GenBank/DDBJ databases">
        <authorList>
            <consortium name="Lawrence Berkeley National Laboratory"/>
            <person name="Steindorff A."/>
            <person name="Hensen N."/>
            <person name="Bonometti L."/>
            <person name="Westerberg I."/>
            <person name="Brannstrom I.O."/>
            <person name="Guillou S."/>
            <person name="Cros-Aarteil S."/>
            <person name="Calhoun S."/>
            <person name="Haridas S."/>
            <person name="Kuo A."/>
            <person name="Mondo S."/>
            <person name="Pangilinan J."/>
            <person name="Riley R."/>
            <person name="Labutti K."/>
            <person name="Andreopoulos B."/>
            <person name="Lipzen A."/>
            <person name="Chen C."/>
            <person name="Yanf M."/>
            <person name="Daum C."/>
            <person name="Ng V."/>
            <person name="Clum A."/>
            <person name="Ohm R."/>
            <person name="Martin F."/>
            <person name="Silar P."/>
            <person name="Natvig D."/>
            <person name="Lalanne C."/>
            <person name="Gautier V."/>
            <person name="Ament-Velasquez S.L."/>
            <person name="Kruys A."/>
            <person name="Hutchinson M.I."/>
            <person name="Powell A.J."/>
            <person name="Barry K."/>
            <person name="Miller A.N."/>
            <person name="Grigoriev I.V."/>
            <person name="Debuchy R."/>
            <person name="Gladieux P."/>
            <person name="Thoren M.H."/>
            <person name="Johannesson H."/>
        </authorList>
    </citation>
    <scope>NUCLEOTIDE SEQUENCE</scope>
    <source>
        <strain evidence="3">CBS 359.72</strain>
    </source>
</reference>
<feature type="compositionally biased region" description="Low complexity" evidence="2">
    <location>
        <begin position="357"/>
        <end position="407"/>
    </location>
</feature>
<proteinExistence type="predicted"/>
<feature type="region of interest" description="Disordered" evidence="2">
    <location>
        <begin position="326"/>
        <end position="408"/>
    </location>
</feature>